<organism evidence="1 2">
    <name type="scientific">Pinctada imbricata</name>
    <name type="common">Atlantic pearl-oyster</name>
    <name type="synonym">Pinctada martensii</name>
    <dbReference type="NCBI Taxonomy" id="66713"/>
    <lineage>
        <taxon>Eukaryota</taxon>
        <taxon>Metazoa</taxon>
        <taxon>Spiralia</taxon>
        <taxon>Lophotrochozoa</taxon>
        <taxon>Mollusca</taxon>
        <taxon>Bivalvia</taxon>
        <taxon>Autobranchia</taxon>
        <taxon>Pteriomorphia</taxon>
        <taxon>Pterioida</taxon>
        <taxon>Pterioidea</taxon>
        <taxon>Pteriidae</taxon>
        <taxon>Pinctada</taxon>
    </lineage>
</organism>
<proteinExistence type="predicted"/>
<dbReference type="Proteomes" id="UP001186944">
    <property type="component" value="Unassembled WGS sequence"/>
</dbReference>
<name>A0AA89C1K4_PINIB</name>
<protein>
    <submittedName>
        <fullName evidence="1">Uncharacterized protein</fullName>
    </submittedName>
</protein>
<comment type="caution">
    <text evidence="1">The sequence shown here is derived from an EMBL/GenBank/DDBJ whole genome shotgun (WGS) entry which is preliminary data.</text>
</comment>
<gene>
    <name evidence="1" type="ORF">FSP39_014820</name>
</gene>
<sequence>CACGVAVRAGRDIFVMDTCSNSTIIDFPVCDDGVLDVRSDGDKKWKVTFPTGTIVRIDMYPWGRPWGGYLLNVFIYPSAADENNTRGLCGYMDGRKDLQFDYLKSDGTYSLDYEDFAQSWQ</sequence>
<dbReference type="EMBL" id="VSWD01000004">
    <property type="protein sequence ID" value="KAK3104992.1"/>
    <property type="molecule type" value="Genomic_DNA"/>
</dbReference>
<evidence type="ECO:0000313" key="1">
    <source>
        <dbReference type="EMBL" id="KAK3104992.1"/>
    </source>
</evidence>
<feature type="non-terminal residue" evidence="1">
    <location>
        <position position="1"/>
    </location>
</feature>
<accession>A0AA89C1K4</accession>
<keyword evidence="2" id="KW-1185">Reference proteome</keyword>
<evidence type="ECO:0000313" key="2">
    <source>
        <dbReference type="Proteomes" id="UP001186944"/>
    </source>
</evidence>
<reference evidence="1" key="1">
    <citation type="submission" date="2019-08" db="EMBL/GenBank/DDBJ databases">
        <title>The improved chromosome-level genome for the pearl oyster Pinctada fucata martensii using PacBio sequencing and Hi-C.</title>
        <authorList>
            <person name="Zheng Z."/>
        </authorList>
    </citation>
    <scope>NUCLEOTIDE SEQUENCE</scope>
    <source>
        <strain evidence="1">ZZ-2019</strain>
        <tissue evidence="1">Adductor muscle</tissue>
    </source>
</reference>
<dbReference type="AlphaFoldDB" id="A0AA89C1K4"/>